<evidence type="ECO:0000313" key="8">
    <source>
        <dbReference type="Proteomes" id="UP000078558"/>
    </source>
</evidence>
<dbReference type="AlphaFoldDB" id="A0A1C3K521"/>
<dbReference type="SUPFAM" id="SSF46785">
    <property type="entry name" value="Winged helix' DNA-binding domain"/>
    <property type="match status" value="1"/>
</dbReference>
<dbReference type="InterPro" id="IPR005119">
    <property type="entry name" value="LysR_subst-bd"/>
</dbReference>
<dbReference type="GO" id="GO:0032993">
    <property type="term" value="C:protein-DNA complex"/>
    <property type="evidence" value="ECO:0007669"/>
    <property type="project" value="TreeGrafter"/>
</dbReference>
<keyword evidence="8" id="KW-1185">Reference proteome</keyword>
<organism evidence="6 8">
    <name type="scientific">Orrella dioscoreae</name>
    <dbReference type="NCBI Taxonomy" id="1851544"/>
    <lineage>
        <taxon>Bacteria</taxon>
        <taxon>Pseudomonadati</taxon>
        <taxon>Pseudomonadota</taxon>
        <taxon>Betaproteobacteria</taxon>
        <taxon>Burkholderiales</taxon>
        <taxon>Alcaligenaceae</taxon>
        <taxon>Orrella</taxon>
    </lineage>
</organism>
<dbReference type="InterPro" id="IPR000847">
    <property type="entry name" value="LysR_HTH_N"/>
</dbReference>
<dbReference type="PANTHER" id="PTHR30346">
    <property type="entry name" value="TRANSCRIPTIONAL DUAL REGULATOR HCAR-RELATED"/>
    <property type="match status" value="1"/>
</dbReference>
<name>A0A1C3K521_9BURK</name>
<dbReference type="EMBL" id="FLRC01000034">
    <property type="protein sequence ID" value="SBT26610.1"/>
    <property type="molecule type" value="Genomic_DNA"/>
</dbReference>
<dbReference type="CDD" id="cd08412">
    <property type="entry name" value="PBP2_PAO1_like"/>
    <property type="match status" value="1"/>
</dbReference>
<dbReference type="OrthoDB" id="8679465at2"/>
<feature type="domain" description="HTH lysR-type" evidence="5">
    <location>
        <begin position="5"/>
        <end position="63"/>
    </location>
</feature>
<evidence type="ECO:0000259" key="5">
    <source>
        <dbReference type="PROSITE" id="PS50931"/>
    </source>
</evidence>
<dbReference type="RefSeq" id="WP_067756691.1">
    <property type="nucleotide sequence ID" value="NZ_LT907988.1"/>
</dbReference>
<keyword evidence="2" id="KW-0805">Transcription regulation</keyword>
<dbReference type="PANTHER" id="PTHR30346:SF0">
    <property type="entry name" value="HCA OPERON TRANSCRIPTIONAL ACTIVATOR HCAR"/>
    <property type="match status" value="1"/>
</dbReference>
<dbReference type="PRINTS" id="PR00039">
    <property type="entry name" value="HTHLYSR"/>
</dbReference>
<dbReference type="GO" id="GO:0003700">
    <property type="term" value="F:DNA-binding transcription factor activity"/>
    <property type="evidence" value="ECO:0007669"/>
    <property type="project" value="InterPro"/>
</dbReference>
<dbReference type="InterPro" id="IPR036390">
    <property type="entry name" value="WH_DNA-bd_sf"/>
</dbReference>
<gene>
    <name evidence="6" type="ORF">ODI_00745</name>
    <name evidence="7" type="ORF">ODI_R0667</name>
</gene>
<dbReference type="FunFam" id="1.10.10.10:FF:000001">
    <property type="entry name" value="LysR family transcriptional regulator"/>
    <property type="match status" value="1"/>
</dbReference>
<dbReference type="Proteomes" id="UP000078558">
    <property type="component" value="Chromosome I"/>
</dbReference>
<evidence type="ECO:0000256" key="3">
    <source>
        <dbReference type="ARBA" id="ARBA00023125"/>
    </source>
</evidence>
<dbReference type="STRING" id="1851544.ODI_00745"/>
<evidence type="ECO:0000256" key="4">
    <source>
        <dbReference type="ARBA" id="ARBA00023163"/>
    </source>
</evidence>
<dbReference type="Gene3D" id="3.40.190.10">
    <property type="entry name" value="Periplasmic binding protein-like II"/>
    <property type="match status" value="2"/>
</dbReference>
<accession>A0A1C3K521</accession>
<evidence type="ECO:0000256" key="2">
    <source>
        <dbReference type="ARBA" id="ARBA00023015"/>
    </source>
</evidence>
<reference evidence="7 8" key="2">
    <citation type="submission" date="2017-08" db="EMBL/GenBank/DDBJ databases">
        <authorList>
            <person name="de Groot N.N."/>
        </authorList>
    </citation>
    <scope>NUCLEOTIDE SEQUENCE [LARGE SCALE GENOMIC DNA]</scope>
    <source>
        <strain evidence="7">Orrdi1</strain>
    </source>
</reference>
<keyword evidence="4" id="KW-0804">Transcription</keyword>
<evidence type="ECO:0000256" key="1">
    <source>
        <dbReference type="ARBA" id="ARBA00009437"/>
    </source>
</evidence>
<dbReference type="PROSITE" id="PS50931">
    <property type="entry name" value="HTH_LYSR"/>
    <property type="match status" value="1"/>
</dbReference>
<reference evidence="6 8" key="1">
    <citation type="submission" date="2016-06" db="EMBL/GenBank/DDBJ databases">
        <authorList>
            <person name="Kjaerup R.B."/>
            <person name="Dalgaard T.S."/>
            <person name="Juul-Madsen H.R."/>
        </authorList>
    </citation>
    <scope>NUCLEOTIDE SEQUENCE [LARGE SCALE GENOMIC DNA]</scope>
    <source>
        <strain evidence="6">Orrdi1</strain>
    </source>
</reference>
<dbReference type="KEGG" id="odi:ODI_R0667"/>
<evidence type="ECO:0000313" key="7">
    <source>
        <dbReference type="EMBL" id="SOE47142.1"/>
    </source>
</evidence>
<dbReference type="SUPFAM" id="SSF53850">
    <property type="entry name" value="Periplasmic binding protein-like II"/>
    <property type="match status" value="1"/>
</dbReference>
<sequence>MLNRISLRQMEYFVATARHGSIASASSQIHISPPSISAAIAHIETELGVQLFVRHPSKGLALTPLGMHVMQECEGLLERASRLYDIASDSNDSIQGVLRVGCFQPLAAMIAPEVIFGFARAFEKVELHMVEGDQQELINKLHTLDIDVALTYDLQLGEEIGFESLAQMPPHVLVSELHPLAQQIAVTLEELAQQPMVLLDLPMSREYFLSLFSKAGLEPNIVARSRSEDVVRSMVANGFGYALFNVRPKSTQSLDGKRLVRLRLAGEQRPMLLGMATYKPMKLSRLAQAFMQRCRAYISNQYIPGMSAASFFDPHISNPAGPPPR</sequence>
<keyword evidence="3" id="KW-0238">DNA-binding</keyword>
<dbReference type="Pfam" id="PF03466">
    <property type="entry name" value="LysR_substrate"/>
    <property type="match status" value="1"/>
</dbReference>
<dbReference type="EMBL" id="LT907988">
    <property type="protein sequence ID" value="SOE47142.1"/>
    <property type="molecule type" value="Genomic_DNA"/>
</dbReference>
<comment type="similarity">
    <text evidence="1">Belongs to the LysR transcriptional regulatory family.</text>
</comment>
<proteinExistence type="inferred from homology"/>
<dbReference type="Gene3D" id="1.10.10.10">
    <property type="entry name" value="Winged helix-like DNA-binding domain superfamily/Winged helix DNA-binding domain"/>
    <property type="match status" value="1"/>
</dbReference>
<dbReference type="GO" id="GO:0003677">
    <property type="term" value="F:DNA binding"/>
    <property type="evidence" value="ECO:0007669"/>
    <property type="project" value="UniProtKB-KW"/>
</dbReference>
<protein>
    <submittedName>
        <fullName evidence="6">Cys regulon transcriptional activator CysB</fullName>
    </submittedName>
</protein>
<dbReference type="InterPro" id="IPR036388">
    <property type="entry name" value="WH-like_DNA-bd_sf"/>
</dbReference>
<evidence type="ECO:0000313" key="6">
    <source>
        <dbReference type="EMBL" id="SBT26610.1"/>
    </source>
</evidence>
<dbReference type="Pfam" id="PF00126">
    <property type="entry name" value="HTH_1"/>
    <property type="match status" value="1"/>
</dbReference>